<dbReference type="STRING" id="36842.SAMN02194393_02976"/>
<dbReference type="InterPro" id="IPR050624">
    <property type="entry name" value="HTH-type_Tx_Regulator"/>
</dbReference>
<evidence type="ECO:0000256" key="2">
    <source>
        <dbReference type="PROSITE-ProRule" id="PRU00335"/>
    </source>
</evidence>
<reference evidence="4 5" key="1">
    <citation type="submission" date="2017-02" db="EMBL/GenBank/DDBJ databases">
        <authorList>
            <person name="Peterson S.W."/>
        </authorList>
    </citation>
    <scope>NUCLEOTIDE SEQUENCE [LARGE SCALE GENOMIC DNA]</scope>
    <source>
        <strain evidence="4 5">M1</strain>
    </source>
</reference>
<feature type="DNA-binding region" description="H-T-H motif" evidence="2">
    <location>
        <begin position="34"/>
        <end position="53"/>
    </location>
</feature>
<dbReference type="GO" id="GO:0003677">
    <property type="term" value="F:DNA binding"/>
    <property type="evidence" value="ECO:0007669"/>
    <property type="project" value="UniProtKB-UniRule"/>
</dbReference>
<dbReference type="OrthoDB" id="9812484at2"/>
<dbReference type="RefSeq" id="WP_079492646.1">
    <property type="nucleotide sequence ID" value="NZ_FUZT01000007.1"/>
</dbReference>
<feature type="domain" description="HTH tetR-type" evidence="3">
    <location>
        <begin position="11"/>
        <end position="71"/>
    </location>
</feature>
<dbReference type="SUPFAM" id="SSF48498">
    <property type="entry name" value="Tetracyclin repressor-like, C-terminal domain"/>
    <property type="match status" value="1"/>
</dbReference>
<gene>
    <name evidence="4" type="ORF">SAMN02194393_02976</name>
</gene>
<proteinExistence type="predicted"/>
<dbReference type="InterPro" id="IPR001647">
    <property type="entry name" value="HTH_TetR"/>
</dbReference>
<dbReference type="AlphaFoldDB" id="A0A1T5LK46"/>
<evidence type="ECO:0000259" key="3">
    <source>
        <dbReference type="PROSITE" id="PS50977"/>
    </source>
</evidence>
<evidence type="ECO:0000313" key="4">
    <source>
        <dbReference type="EMBL" id="SKC76367.1"/>
    </source>
</evidence>
<dbReference type="Gene3D" id="1.10.357.10">
    <property type="entry name" value="Tetracycline Repressor, domain 2"/>
    <property type="match status" value="1"/>
</dbReference>
<dbReference type="InterPro" id="IPR036271">
    <property type="entry name" value="Tet_transcr_reg_TetR-rel_C_sf"/>
</dbReference>
<protein>
    <submittedName>
        <fullName evidence="4">Transcriptional regulator, TetR family</fullName>
    </submittedName>
</protein>
<keyword evidence="5" id="KW-1185">Reference proteome</keyword>
<dbReference type="PANTHER" id="PTHR43479">
    <property type="entry name" value="ACREF/ENVCD OPERON REPRESSOR-RELATED"/>
    <property type="match status" value="1"/>
</dbReference>
<dbReference type="Pfam" id="PF21256">
    <property type="entry name" value="TetR_C_5-like"/>
    <property type="match status" value="1"/>
</dbReference>
<evidence type="ECO:0000256" key="1">
    <source>
        <dbReference type="ARBA" id="ARBA00023125"/>
    </source>
</evidence>
<keyword evidence="1 2" id="KW-0238">DNA-binding</keyword>
<dbReference type="PROSITE" id="PS50977">
    <property type="entry name" value="HTH_TETR_2"/>
    <property type="match status" value="1"/>
</dbReference>
<dbReference type="InterPro" id="IPR049488">
    <property type="entry name" value="TM_1030-like_C"/>
</dbReference>
<dbReference type="Proteomes" id="UP000190285">
    <property type="component" value="Unassembled WGS sequence"/>
</dbReference>
<dbReference type="InterPro" id="IPR009057">
    <property type="entry name" value="Homeodomain-like_sf"/>
</dbReference>
<dbReference type="EMBL" id="FUZT01000007">
    <property type="protein sequence ID" value="SKC76367.1"/>
    <property type="molecule type" value="Genomic_DNA"/>
</dbReference>
<evidence type="ECO:0000313" key="5">
    <source>
        <dbReference type="Proteomes" id="UP000190285"/>
    </source>
</evidence>
<dbReference type="PANTHER" id="PTHR43479:SF11">
    <property type="entry name" value="ACREF_ENVCD OPERON REPRESSOR-RELATED"/>
    <property type="match status" value="1"/>
</dbReference>
<dbReference type="SUPFAM" id="SSF46689">
    <property type="entry name" value="Homeodomain-like"/>
    <property type="match status" value="1"/>
</dbReference>
<accession>A0A1T5LK46</accession>
<organism evidence="4 5">
    <name type="scientific">Maledivibacter halophilus</name>
    <dbReference type="NCBI Taxonomy" id="36842"/>
    <lineage>
        <taxon>Bacteria</taxon>
        <taxon>Bacillati</taxon>
        <taxon>Bacillota</taxon>
        <taxon>Clostridia</taxon>
        <taxon>Peptostreptococcales</taxon>
        <taxon>Caminicellaceae</taxon>
        <taxon>Maledivibacter</taxon>
    </lineage>
</organism>
<dbReference type="Pfam" id="PF00440">
    <property type="entry name" value="TetR_N"/>
    <property type="match status" value="1"/>
</dbReference>
<sequence length="210" mass="24849">MPKQTFFNLSEEKREKILNTAIDEFAKYYYHKASITRIVNNTGIAKGSFYQYFEDKKDLFKYVIERIGRRKIEYLYPVIKDFDKYDFFDLVRMLYVQGAKFAVENPRFQKIGDYFVKDTDTKLKEEILGENIPKSNEIFIQLIKKGIEKGDINPNIDINLTATIITSLSIEIGEYFVKEMKVKDNTEIMPLIDKMLYILKNGIKNRREDV</sequence>
<name>A0A1T5LK46_9FIRM</name>